<dbReference type="Pfam" id="PF00196">
    <property type="entry name" value="GerE"/>
    <property type="match status" value="1"/>
</dbReference>
<dbReference type="PANTHER" id="PTHR43214">
    <property type="entry name" value="TWO-COMPONENT RESPONSE REGULATOR"/>
    <property type="match status" value="1"/>
</dbReference>
<name>A0ABW5PKP5_9BACL</name>
<dbReference type="SMART" id="SM00421">
    <property type="entry name" value="HTH_LUXR"/>
    <property type="match status" value="1"/>
</dbReference>
<keyword evidence="2" id="KW-0805">Transcription regulation</keyword>
<protein>
    <submittedName>
        <fullName evidence="8">Response regulator</fullName>
    </submittedName>
</protein>
<dbReference type="PROSITE" id="PS50043">
    <property type="entry name" value="HTH_LUXR_2"/>
    <property type="match status" value="1"/>
</dbReference>
<gene>
    <name evidence="8" type="ORF">ACFSUF_23560</name>
</gene>
<comment type="caution">
    <text evidence="8">The sequence shown here is derived from an EMBL/GenBank/DDBJ whole genome shotgun (WGS) entry which is preliminary data.</text>
</comment>
<dbReference type="InterPro" id="IPR001789">
    <property type="entry name" value="Sig_transdc_resp-reg_receiver"/>
</dbReference>
<feature type="domain" description="Response regulatory" evidence="7">
    <location>
        <begin position="18"/>
        <end position="134"/>
    </location>
</feature>
<keyword evidence="4" id="KW-0804">Transcription</keyword>
<evidence type="ECO:0000313" key="8">
    <source>
        <dbReference type="EMBL" id="MFD2615385.1"/>
    </source>
</evidence>
<dbReference type="Proteomes" id="UP001597541">
    <property type="component" value="Unassembled WGS sequence"/>
</dbReference>
<keyword evidence="9" id="KW-1185">Reference proteome</keyword>
<dbReference type="CDD" id="cd06170">
    <property type="entry name" value="LuxR_C_like"/>
    <property type="match status" value="1"/>
</dbReference>
<dbReference type="InterPro" id="IPR016032">
    <property type="entry name" value="Sig_transdc_resp-reg_C-effctor"/>
</dbReference>
<dbReference type="EMBL" id="JBHUME010000019">
    <property type="protein sequence ID" value="MFD2615385.1"/>
    <property type="molecule type" value="Genomic_DNA"/>
</dbReference>
<feature type="domain" description="HTH luxR-type" evidence="6">
    <location>
        <begin position="168"/>
        <end position="233"/>
    </location>
</feature>
<evidence type="ECO:0000256" key="4">
    <source>
        <dbReference type="ARBA" id="ARBA00023163"/>
    </source>
</evidence>
<dbReference type="PANTHER" id="PTHR43214:SF43">
    <property type="entry name" value="TWO-COMPONENT RESPONSE REGULATOR"/>
    <property type="match status" value="1"/>
</dbReference>
<evidence type="ECO:0000256" key="2">
    <source>
        <dbReference type="ARBA" id="ARBA00023015"/>
    </source>
</evidence>
<dbReference type="SUPFAM" id="SSF52172">
    <property type="entry name" value="CheY-like"/>
    <property type="match status" value="1"/>
</dbReference>
<dbReference type="InterPro" id="IPR039420">
    <property type="entry name" value="WalR-like"/>
</dbReference>
<dbReference type="Pfam" id="PF00072">
    <property type="entry name" value="Response_reg"/>
    <property type="match status" value="1"/>
</dbReference>
<dbReference type="SUPFAM" id="SSF46894">
    <property type="entry name" value="C-terminal effector domain of the bipartite response regulators"/>
    <property type="match status" value="1"/>
</dbReference>
<evidence type="ECO:0000313" key="9">
    <source>
        <dbReference type="Proteomes" id="UP001597541"/>
    </source>
</evidence>
<dbReference type="RefSeq" id="WP_377607222.1">
    <property type="nucleotide sequence ID" value="NZ_JBHUME010000019.1"/>
</dbReference>
<evidence type="ECO:0000259" key="7">
    <source>
        <dbReference type="PROSITE" id="PS50110"/>
    </source>
</evidence>
<keyword evidence="1 5" id="KW-0597">Phosphoprotein</keyword>
<dbReference type="InterPro" id="IPR000792">
    <property type="entry name" value="Tscrpt_reg_LuxR_C"/>
</dbReference>
<dbReference type="InterPro" id="IPR011006">
    <property type="entry name" value="CheY-like_superfamily"/>
</dbReference>
<organism evidence="8 9">
    <name type="scientific">Paenibacillus gansuensis</name>
    <dbReference type="NCBI Taxonomy" id="306542"/>
    <lineage>
        <taxon>Bacteria</taxon>
        <taxon>Bacillati</taxon>
        <taxon>Bacillota</taxon>
        <taxon>Bacilli</taxon>
        <taxon>Bacillales</taxon>
        <taxon>Paenibacillaceae</taxon>
        <taxon>Paenibacillus</taxon>
    </lineage>
</organism>
<evidence type="ECO:0000256" key="3">
    <source>
        <dbReference type="ARBA" id="ARBA00023125"/>
    </source>
</evidence>
<dbReference type="PROSITE" id="PS50110">
    <property type="entry name" value="RESPONSE_REGULATORY"/>
    <property type="match status" value="1"/>
</dbReference>
<reference evidence="9" key="1">
    <citation type="journal article" date="2019" name="Int. J. Syst. Evol. Microbiol.">
        <title>The Global Catalogue of Microorganisms (GCM) 10K type strain sequencing project: providing services to taxonomists for standard genome sequencing and annotation.</title>
        <authorList>
            <consortium name="The Broad Institute Genomics Platform"/>
            <consortium name="The Broad Institute Genome Sequencing Center for Infectious Disease"/>
            <person name="Wu L."/>
            <person name="Ma J."/>
        </authorList>
    </citation>
    <scope>NUCLEOTIDE SEQUENCE [LARGE SCALE GENOMIC DNA]</scope>
    <source>
        <strain evidence="9">KCTC 3950</strain>
    </source>
</reference>
<keyword evidence="3" id="KW-0238">DNA-binding</keyword>
<accession>A0ABW5PKP5</accession>
<evidence type="ECO:0000256" key="5">
    <source>
        <dbReference type="PROSITE-ProRule" id="PRU00169"/>
    </source>
</evidence>
<evidence type="ECO:0000259" key="6">
    <source>
        <dbReference type="PROSITE" id="PS50043"/>
    </source>
</evidence>
<dbReference type="PRINTS" id="PR00038">
    <property type="entry name" value="HTHLUXR"/>
</dbReference>
<proteinExistence type="predicted"/>
<dbReference type="SMART" id="SM00448">
    <property type="entry name" value="REC"/>
    <property type="match status" value="1"/>
</dbReference>
<evidence type="ECO:0000256" key="1">
    <source>
        <dbReference type="ARBA" id="ARBA00022553"/>
    </source>
</evidence>
<sequence>MNRTTETMPGNRSSRVIRVLIADDQTLLREGLQTILSLEDDLEVVATVENGLEAFESAAALRPDLILMDIKMPILDGIESMKRIKRDLPNTAVLMLTTFAEDKFIVDAMAGGADGFLLKDMPSDKIVHSVREAMTGNLLLPGPIASKLAARLSVMSPVGSDAFDEHALNEHRLKFTERERKIILLMIDGYNNKQIAGALFMSEGTVRNYISVIYNKIATNDRQAAIVKLKELLLKDAP</sequence>
<dbReference type="CDD" id="cd17535">
    <property type="entry name" value="REC_NarL-like"/>
    <property type="match status" value="1"/>
</dbReference>
<feature type="modified residue" description="4-aspartylphosphate" evidence="5">
    <location>
        <position position="69"/>
    </location>
</feature>
<dbReference type="InterPro" id="IPR058245">
    <property type="entry name" value="NreC/VraR/RcsB-like_REC"/>
</dbReference>
<dbReference type="Gene3D" id="3.40.50.2300">
    <property type="match status" value="1"/>
</dbReference>